<evidence type="ECO:0000259" key="1">
    <source>
        <dbReference type="Pfam" id="PF00535"/>
    </source>
</evidence>
<dbReference type="Gene3D" id="3.90.550.10">
    <property type="entry name" value="Spore Coat Polysaccharide Biosynthesis Protein SpsA, Chain A"/>
    <property type="match status" value="1"/>
</dbReference>
<dbReference type="PANTHER" id="PTHR22916">
    <property type="entry name" value="GLYCOSYLTRANSFERASE"/>
    <property type="match status" value="1"/>
</dbReference>
<reference evidence="2" key="1">
    <citation type="journal article" date="2020" name="Nature">
        <title>Giant virus diversity and host interactions through global metagenomics.</title>
        <authorList>
            <person name="Schulz F."/>
            <person name="Roux S."/>
            <person name="Paez-Espino D."/>
            <person name="Jungbluth S."/>
            <person name="Walsh D.A."/>
            <person name="Denef V.J."/>
            <person name="McMahon K.D."/>
            <person name="Konstantinidis K.T."/>
            <person name="Eloe-Fadrosh E.A."/>
            <person name="Kyrpides N.C."/>
            <person name="Woyke T."/>
        </authorList>
    </citation>
    <scope>NUCLEOTIDE SEQUENCE</scope>
    <source>
        <strain evidence="2">GVMAG-M-3300023184-160</strain>
    </source>
</reference>
<accession>A0A6C0HP06</accession>
<feature type="domain" description="Glycosyltransferase 2-like" evidence="1">
    <location>
        <begin position="10"/>
        <end position="134"/>
    </location>
</feature>
<dbReference type="InterPro" id="IPR029044">
    <property type="entry name" value="Nucleotide-diphossugar_trans"/>
</dbReference>
<dbReference type="SUPFAM" id="SSF53448">
    <property type="entry name" value="Nucleotide-diphospho-sugar transferases"/>
    <property type="match status" value="1"/>
</dbReference>
<organism evidence="2">
    <name type="scientific">viral metagenome</name>
    <dbReference type="NCBI Taxonomy" id="1070528"/>
    <lineage>
        <taxon>unclassified sequences</taxon>
        <taxon>metagenomes</taxon>
        <taxon>organismal metagenomes</taxon>
    </lineage>
</organism>
<dbReference type="AlphaFoldDB" id="A0A6C0HP06"/>
<name>A0A6C0HP06_9ZZZZ</name>
<evidence type="ECO:0000313" key="2">
    <source>
        <dbReference type="EMBL" id="QHT82080.1"/>
    </source>
</evidence>
<proteinExistence type="predicted"/>
<protein>
    <recommendedName>
        <fullName evidence="1">Glycosyltransferase 2-like domain-containing protein</fullName>
    </recommendedName>
</protein>
<dbReference type="InterPro" id="IPR001173">
    <property type="entry name" value="Glyco_trans_2-like"/>
</dbReference>
<dbReference type="Pfam" id="PF00535">
    <property type="entry name" value="Glycos_transf_2"/>
    <property type="match status" value="1"/>
</dbReference>
<sequence>MSLSIVMSCSIIIPTYNRKKFSRLISQNIRIQTYPNILEVIVADDGEESERLQLDVPYPIQYVRCERMPIGKKRNLLASLAKGHFIAHMDTDDVYLSSYLSTSIEKLKTKEATGTSDMLFLFKDGYTGAMRNLLLSMANEATLVYTKRFWERGQFGTEMSSEGIPFLKGRHWEINHSNIHEVMVCLCHEGNTVDKEVWRKDEVIEIPPLPDHDALLKELGFVRK</sequence>
<dbReference type="EMBL" id="MN739995">
    <property type="protein sequence ID" value="QHT82080.1"/>
    <property type="molecule type" value="Genomic_DNA"/>
</dbReference>
<dbReference type="CDD" id="cd00761">
    <property type="entry name" value="Glyco_tranf_GTA_type"/>
    <property type="match status" value="1"/>
</dbReference>